<dbReference type="Proteomes" id="UP000441208">
    <property type="component" value="Unassembled WGS sequence"/>
</dbReference>
<dbReference type="AlphaFoldDB" id="A0A6A4BXL4"/>
<organism evidence="2 3">
    <name type="scientific">Phytophthora fragariae</name>
    <dbReference type="NCBI Taxonomy" id="53985"/>
    <lineage>
        <taxon>Eukaryota</taxon>
        <taxon>Sar</taxon>
        <taxon>Stramenopiles</taxon>
        <taxon>Oomycota</taxon>
        <taxon>Peronosporomycetes</taxon>
        <taxon>Peronosporales</taxon>
        <taxon>Peronosporaceae</taxon>
        <taxon>Phytophthora</taxon>
    </lineage>
</organism>
<dbReference type="EMBL" id="QXFZ01002771">
    <property type="protein sequence ID" value="KAE9073913.1"/>
    <property type="molecule type" value="Genomic_DNA"/>
</dbReference>
<evidence type="ECO:0000313" key="1">
    <source>
        <dbReference type="EMBL" id="KAE9073913.1"/>
    </source>
</evidence>
<dbReference type="Proteomes" id="UP000437068">
    <property type="component" value="Unassembled WGS sequence"/>
</dbReference>
<evidence type="ECO:0000313" key="2">
    <source>
        <dbReference type="EMBL" id="KAE9280374.1"/>
    </source>
</evidence>
<protein>
    <submittedName>
        <fullName evidence="2">Uncharacterized protein</fullName>
    </submittedName>
</protein>
<dbReference type="EMBL" id="QXGE01002628">
    <property type="protein sequence ID" value="KAE9280374.1"/>
    <property type="molecule type" value="Genomic_DNA"/>
</dbReference>
<evidence type="ECO:0000313" key="4">
    <source>
        <dbReference type="Proteomes" id="UP000441208"/>
    </source>
</evidence>
<reference evidence="3 4" key="1">
    <citation type="submission" date="2018-08" db="EMBL/GenBank/DDBJ databases">
        <title>Genomic investigation of the strawberry pathogen Phytophthora fragariae indicates pathogenicity is determined by transcriptional variation in three key races.</title>
        <authorList>
            <person name="Adams T.M."/>
            <person name="Armitage A.D."/>
            <person name="Sobczyk M.K."/>
            <person name="Bates H.J."/>
            <person name="Dunwell J.M."/>
            <person name="Nellist C.F."/>
            <person name="Harrison R.J."/>
        </authorList>
    </citation>
    <scope>NUCLEOTIDE SEQUENCE [LARGE SCALE GENOMIC DNA]</scope>
    <source>
        <strain evidence="2 3">A4</strain>
        <strain evidence="1 4">NOV-71</strain>
    </source>
</reference>
<evidence type="ECO:0000313" key="3">
    <source>
        <dbReference type="Proteomes" id="UP000437068"/>
    </source>
</evidence>
<sequence length="125" mass="12682">MLSLSNSSRTSPCASPPRPCRAVCAQRTKSPRTPACSASLACSVPPASGMARPATVGAPPSASVCLASRVSVWATVVSVSAPTCWASVRSSVWTMAASAMARPVTACRRPASTTRPPTTASPLLP</sequence>
<comment type="caution">
    <text evidence="2">The sequence shown here is derived from an EMBL/GenBank/DDBJ whole genome shotgun (WGS) entry which is preliminary data.</text>
</comment>
<proteinExistence type="predicted"/>
<name>A0A6A4BXL4_9STRA</name>
<gene>
    <name evidence="2" type="ORF">PF001_g24263</name>
    <name evidence="1" type="ORF">PF007_g25621</name>
</gene>
<accession>A0A6A4BXL4</accession>